<sequence length="236" mass="26027">MERRKQKLNWMERGLPRGTFQPDSFEAEHVPGAPAIMAGDLNAKHPDWGSLNSNATGKKLRQWAAVNTSLACKKLQDSRPAAEKSRQRQLGCISPGTPSPTDTAAKEPDHSSNPGQGDHFEAAFSPNLGLNLPSTIEGHQSPESEDPPEVHPVDIAATLHRVRPRKTPGPDSIENEVLKHLLYSYPLDCSHNQGHHLHWALSHPLEVGQDNCSPQEWQKPVFSQQLTLYLMGLGKS</sequence>
<feature type="compositionally biased region" description="Basic and acidic residues" evidence="1">
    <location>
        <begin position="74"/>
        <end position="86"/>
    </location>
</feature>
<comment type="caution">
    <text evidence="2">The sequence shown here is derived from an EMBL/GenBank/DDBJ whole genome shotgun (WGS) entry which is preliminary data.</text>
</comment>
<dbReference type="AlphaFoldDB" id="A0A8K0P8D3"/>
<dbReference type="SUPFAM" id="SSF56219">
    <property type="entry name" value="DNase I-like"/>
    <property type="match status" value="1"/>
</dbReference>
<evidence type="ECO:0000313" key="3">
    <source>
        <dbReference type="Proteomes" id="UP000792457"/>
    </source>
</evidence>
<accession>A0A8K0P8D3</accession>
<gene>
    <name evidence="2" type="ORF">J437_LFUL014642</name>
</gene>
<feature type="region of interest" description="Disordered" evidence="1">
    <location>
        <begin position="1"/>
        <end position="27"/>
    </location>
</feature>
<name>A0A8K0P8D3_LADFU</name>
<feature type="region of interest" description="Disordered" evidence="1">
    <location>
        <begin position="74"/>
        <end position="150"/>
    </location>
</feature>
<organism evidence="2 3">
    <name type="scientific">Ladona fulva</name>
    <name type="common">Scarce chaser dragonfly</name>
    <name type="synonym">Libellula fulva</name>
    <dbReference type="NCBI Taxonomy" id="123851"/>
    <lineage>
        <taxon>Eukaryota</taxon>
        <taxon>Metazoa</taxon>
        <taxon>Ecdysozoa</taxon>
        <taxon>Arthropoda</taxon>
        <taxon>Hexapoda</taxon>
        <taxon>Insecta</taxon>
        <taxon>Pterygota</taxon>
        <taxon>Palaeoptera</taxon>
        <taxon>Odonata</taxon>
        <taxon>Epiprocta</taxon>
        <taxon>Anisoptera</taxon>
        <taxon>Libelluloidea</taxon>
        <taxon>Libellulidae</taxon>
        <taxon>Ladona</taxon>
    </lineage>
</organism>
<dbReference type="EMBL" id="KZ308819">
    <property type="protein sequence ID" value="KAG8234499.1"/>
    <property type="molecule type" value="Genomic_DNA"/>
</dbReference>
<evidence type="ECO:0000256" key="1">
    <source>
        <dbReference type="SAM" id="MobiDB-lite"/>
    </source>
</evidence>
<dbReference type="Gene3D" id="3.60.10.10">
    <property type="entry name" value="Endonuclease/exonuclease/phosphatase"/>
    <property type="match status" value="1"/>
</dbReference>
<protein>
    <recommendedName>
        <fullName evidence="4">Endonuclease/exonuclease/phosphatase domain-containing protein</fullName>
    </recommendedName>
</protein>
<proteinExistence type="predicted"/>
<evidence type="ECO:0008006" key="4">
    <source>
        <dbReference type="Google" id="ProtNLM"/>
    </source>
</evidence>
<dbReference type="Proteomes" id="UP000792457">
    <property type="component" value="Unassembled WGS sequence"/>
</dbReference>
<keyword evidence="3" id="KW-1185">Reference proteome</keyword>
<reference evidence="2" key="1">
    <citation type="submission" date="2013-04" db="EMBL/GenBank/DDBJ databases">
        <authorList>
            <person name="Qu J."/>
            <person name="Murali S.C."/>
            <person name="Bandaranaike D."/>
            <person name="Bellair M."/>
            <person name="Blankenburg K."/>
            <person name="Chao H."/>
            <person name="Dinh H."/>
            <person name="Doddapaneni H."/>
            <person name="Downs B."/>
            <person name="Dugan-Rocha S."/>
            <person name="Elkadiri S."/>
            <person name="Gnanaolivu R.D."/>
            <person name="Hernandez B."/>
            <person name="Javaid M."/>
            <person name="Jayaseelan J.C."/>
            <person name="Lee S."/>
            <person name="Li M."/>
            <person name="Ming W."/>
            <person name="Munidasa M."/>
            <person name="Muniz J."/>
            <person name="Nguyen L."/>
            <person name="Ongeri F."/>
            <person name="Osuji N."/>
            <person name="Pu L.-L."/>
            <person name="Puazo M."/>
            <person name="Qu C."/>
            <person name="Quiroz J."/>
            <person name="Raj R."/>
            <person name="Weissenberger G."/>
            <person name="Xin Y."/>
            <person name="Zou X."/>
            <person name="Han Y."/>
            <person name="Richards S."/>
            <person name="Worley K."/>
            <person name="Muzny D."/>
            <person name="Gibbs R."/>
        </authorList>
    </citation>
    <scope>NUCLEOTIDE SEQUENCE</scope>
    <source>
        <strain evidence="2">Sampled in the wild</strain>
    </source>
</reference>
<dbReference type="OrthoDB" id="410155at2759"/>
<evidence type="ECO:0000313" key="2">
    <source>
        <dbReference type="EMBL" id="KAG8234499.1"/>
    </source>
</evidence>
<reference evidence="2" key="2">
    <citation type="submission" date="2017-10" db="EMBL/GenBank/DDBJ databases">
        <title>Ladona fulva Genome sequencing and assembly.</title>
        <authorList>
            <person name="Murali S."/>
            <person name="Richards S."/>
            <person name="Bandaranaike D."/>
            <person name="Bellair M."/>
            <person name="Blankenburg K."/>
            <person name="Chao H."/>
            <person name="Dinh H."/>
            <person name="Doddapaneni H."/>
            <person name="Dugan-Rocha S."/>
            <person name="Elkadiri S."/>
            <person name="Gnanaolivu R."/>
            <person name="Hernandez B."/>
            <person name="Skinner E."/>
            <person name="Javaid M."/>
            <person name="Lee S."/>
            <person name="Li M."/>
            <person name="Ming W."/>
            <person name="Munidasa M."/>
            <person name="Muniz J."/>
            <person name="Nguyen L."/>
            <person name="Hughes D."/>
            <person name="Osuji N."/>
            <person name="Pu L.-L."/>
            <person name="Puazo M."/>
            <person name="Qu C."/>
            <person name="Quiroz J."/>
            <person name="Raj R."/>
            <person name="Weissenberger G."/>
            <person name="Xin Y."/>
            <person name="Zou X."/>
            <person name="Han Y."/>
            <person name="Worley K."/>
            <person name="Muzny D."/>
            <person name="Gibbs R."/>
        </authorList>
    </citation>
    <scope>NUCLEOTIDE SEQUENCE</scope>
    <source>
        <strain evidence="2">Sampled in the wild</strain>
    </source>
</reference>
<dbReference type="InterPro" id="IPR036691">
    <property type="entry name" value="Endo/exonu/phosph_ase_sf"/>
</dbReference>